<feature type="chain" id="PRO_5013246196" evidence="1">
    <location>
        <begin position="22"/>
        <end position="167"/>
    </location>
</feature>
<organism evidence="2 3">
    <name type="scientific">Wenxinia saemankumensis</name>
    <dbReference type="NCBI Taxonomy" id="1447782"/>
    <lineage>
        <taxon>Bacteria</taxon>
        <taxon>Pseudomonadati</taxon>
        <taxon>Pseudomonadota</taxon>
        <taxon>Alphaproteobacteria</taxon>
        <taxon>Rhodobacterales</taxon>
        <taxon>Roseobacteraceae</taxon>
        <taxon>Wenxinia</taxon>
    </lineage>
</organism>
<dbReference type="Proteomes" id="UP000184292">
    <property type="component" value="Unassembled WGS sequence"/>
</dbReference>
<proteinExistence type="predicted"/>
<sequence>MIRTSLALVFACLAAPQASQAEGLLGRTVVFTVEVWDDPQAPLLESGAYTARVGPGAEIEMTEEGWLGMNVVPVTIDISDSRVTFSYEGDWTGTFYPSAFNGYVMRFAGECALIERAKPVAEGSTQPVPAEAVSFGSQELRLNVAGLSHAPGERIEIALRVADCPVS</sequence>
<dbReference type="RefSeq" id="WP_073332204.1">
    <property type="nucleotide sequence ID" value="NZ_FQYO01000005.1"/>
</dbReference>
<keyword evidence="3" id="KW-1185">Reference proteome</keyword>
<evidence type="ECO:0000256" key="1">
    <source>
        <dbReference type="SAM" id="SignalP"/>
    </source>
</evidence>
<dbReference type="AlphaFoldDB" id="A0A1M6GQF2"/>
<evidence type="ECO:0000313" key="3">
    <source>
        <dbReference type="Proteomes" id="UP000184292"/>
    </source>
</evidence>
<feature type="signal peptide" evidence="1">
    <location>
        <begin position="1"/>
        <end position="21"/>
    </location>
</feature>
<gene>
    <name evidence="2" type="ORF">SAMN05444417_2859</name>
</gene>
<reference evidence="2 3" key="1">
    <citation type="submission" date="2016-11" db="EMBL/GenBank/DDBJ databases">
        <authorList>
            <person name="Jaros S."/>
            <person name="Januszkiewicz K."/>
            <person name="Wedrychowicz H."/>
        </authorList>
    </citation>
    <scope>NUCLEOTIDE SEQUENCE [LARGE SCALE GENOMIC DNA]</scope>
    <source>
        <strain evidence="2 3">DSM 100565</strain>
    </source>
</reference>
<keyword evidence="1" id="KW-0732">Signal</keyword>
<dbReference type="STRING" id="1447782.SAMN05444417_2859"/>
<name>A0A1M6GQF2_9RHOB</name>
<protein>
    <submittedName>
        <fullName evidence="2">Uncharacterized protein</fullName>
    </submittedName>
</protein>
<evidence type="ECO:0000313" key="2">
    <source>
        <dbReference type="EMBL" id="SHJ12179.1"/>
    </source>
</evidence>
<accession>A0A1M6GQF2</accession>
<dbReference type="OrthoDB" id="7843818at2"/>
<dbReference type="EMBL" id="FQYO01000005">
    <property type="protein sequence ID" value="SHJ12179.1"/>
    <property type="molecule type" value="Genomic_DNA"/>
</dbReference>